<keyword evidence="1" id="KW-0677">Repeat</keyword>
<dbReference type="EMBL" id="KZ613899">
    <property type="protein sequence ID" value="PMD52623.1"/>
    <property type="molecule type" value="Genomic_DNA"/>
</dbReference>
<dbReference type="InterPro" id="IPR002110">
    <property type="entry name" value="Ankyrin_rpt"/>
</dbReference>
<reference evidence="4 5" key="1">
    <citation type="submission" date="2016-04" db="EMBL/GenBank/DDBJ databases">
        <title>A degradative enzymes factory behind the ericoid mycorrhizal symbiosis.</title>
        <authorList>
            <consortium name="DOE Joint Genome Institute"/>
            <person name="Martino E."/>
            <person name="Morin E."/>
            <person name="Grelet G."/>
            <person name="Kuo A."/>
            <person name="Kohler A."/>
            <person name="Daghino S."/>
            <person name="Barry K."/>
            <person name="Choi C."/>
            <person name="Cichocki N."/>
            <person name="Clum A."/>
            <person name="Copeland A."/>
            <person name="Hainaut M."/>
            <person name="Haridas S."/>
            <person name="Labutti K."/>
            <person name="Lindquist E."/>
            <person name="Lipzen A."/>
            <person name="Khouja H.-R."/>
            <person name="Murat C."/>
            <person name="Ohm R."/>
            <person name="Olson A."/>
            <person name="Spatafora J."/>
            <person name="Veneault-Fourrey C."/>
            <person name="Henrissat B."/>
            <person name="Grigoriev I."/>
            <person name="Martin F."/>
            <person name="Perotto S."/>
        </authorList>
    </citation>
    <scope>NUCLEOTIDE SEQUENCE [LARGE SCALE GENOMIC DNA]</scope>
    <source>
        <strain evidence="4 5">E</strain>
    </source>
</reference>
<evidence type="ECO:0000256" key="2">
    <source>
        <dbReference type="ARBA" id="ARBA00023043"/>
    </source>
</evidence>
<feature type="repeat" description="ANK" evidence="3">
    <location>
        <begin position="69"/>
        <end position="101"/>
    </location>
</feature>
<dbReference type="InterPro" id="IPR036770">
    <property type="entry name" value="Ankyrin_rpt-contain_sf"/>
</dbReference>
<name>A0A2J6SPG2_9HELO</name>
<dbReference type="SMART" id="SM00248">
    <property type="entry name" value="ANK"/>
    <property type="match status" value="3"/>
</dbReference>
<evidence type="ECO:0000256" key="1">
    <source>
        <dbReference type="ARBA" id="ARBA00022737"/>
    </source>
</evidence>
<dbReference type="Pfam" id="PF12796">
    <property type="entry name" value="Ank_2"/>
    <property type="match status" value="1"/>
</dbReference>
<organism evidence="4 5">
    <name type="scientific">Hyaloscypha bicolor E</name>
    <dbReference type="NCBI Taxonomy" id="1095630"/>
    <lineage>
        <taxon>Eukaryota</taxon>
        <taxon>Fungi</taxon>
        <taxon>Dikarya</taxon>
        <taxon>Ascomycota</taxon>
        <taxon>Pezizomycotina</taxon>
        <taxon>Leotiomycetes</taxon>
        <taxon>Helotiales</taxon>
        <taxon>Hyaloscyphaceae</taxon>
        <taxon>Hyaloscypha</taxon>
        <taxon>Hyaloscypha bicolor</taxon>
    </lineage>
</organism>
<dbReference type="AlphaFoldDB" id="A0A2J6SPG2"/>
<keyword evidence="2 3" id="KW-0040">ANK repeat</keyword>
<dbReference type="PANTHER" id="PTHR24126:SF14">
    <property type="entry name" value="ANK_REP_REGION DOMAIN-CONTAINING PROTEIN"/>
    <property type="match status" value="1"/>
</dbReference>
<proteinExistence type="predicted"/>
<feature type="repeat" description="ANK" evidence="3">
    <location>
        <begin position="102"/>
        <end position="134"/>
    </location>
</feature>
<dbReference type="RefSeq" id="XP_024729527.1">
    <property type="nucleotide sequence ID" value="XM_024871011.1"/>
</dbReference>
<sequence length="173" mass="19630">MVRLRCCNHWLHEYCLSKSVLDDCCPTCRIRLTSLNDVMVLSEAASTGDILKVKELLERDTCCTAQDFYGRALLHLAVLFGHEEVVKELLDHGVDISISDLKGRAALHLAAQRYSPDILRLLLERRADIAARDCEDYLVEKGAKRDAKTEYDLTPEMLHPHSAYSEAMRLLSQ</sequence>
<dbReference type="PROSITE" id="PS50297">
    <property type="entry name" value="ANK_REP_REGION"/>
    <property type="match status" value="2"/>
</dbReference>
<evidence type="ECO:0000313" key="4">
    <source>
        <dbReference type="EMBL" id="PMD52623.1"/>
    </source>
</evidence>
<accession>A0A2J6SPG2</accession>
<dbReference type="Proteomes" id="UP000235371">
    <property type="component" value="Unassembled WGS sequence"/>
</dbReference>
<protein>
    <submittedName>
        <fullName evidence="4">Ankyrin</fullName>
    </submittedName>
</protein>
<keyword evidence="5" id="KW-1185">Reference proteome</keyword>
<dbReference type="PROSITE" id="PS50088">
    <property type="entry name" value="ANK_REPEAT"/>
    <property type="match status" value="2"/>
</dbReference>
<dbReference type="GeneID" id="36579093"/>
<dbReference type="STRING" id="1095630.A0A2J6SPG2"/>
<dbReference type="Gene3D" id="1.25.40.20">
    <property type="entry name" value="Ankyrin repeat-containing domain"/>
    <property type="match status" value="1"/>
</dbReference>
<dbReference type="InParanoid" id="A0A2J6SPG2"/>
<evidence type="ECO:0000256" key="3">
    <source>
        <dbReference type="PROSITE-ProRule" id="PRU00023"/>
    </source>
</evidence>
<dbReference type="OrthoDB" id="3551617at2759"/>
<dbReference type="PANTHER" id="PTHR24126">
    <property type="entry name" value="ANKYRIN REPEAT, PH AND SEC7 DOMAIN CONTAINING PROTEIN SECG-RELATED"/>
    <property type="match status" value="1"/>
</dbReference>
<gene>
    <name evidence="4" type="ORF">K444DRAFT_202644</name>
</gene>
<dbReference type="SUPFAM" id="SSF48403">
    <property type="entry name" value="Ankyrin repeat"/>
    <property type="match status" value="1"/>
</dbReference>
<evidence type="ECO:0000313" key="5">
    <source>
        <dbReference type="Proteomes" id="UP000235371"/>
    </source>
</evidence>